<proteinExistence type="predicted"/>
<sequence length="138" mass="15398">PHASHRRLPQGQGWISSRTGDASDAVRTATPRRKYNFLWSDSIYLKITSVLPDSPPLTSSRSRQRCIQVDMEKTKAGRMIIASYAATLPTGRIRPYLIHPNGSAFMIRVSNQLFSKILVPSRFTDTVETGLVVPSRSV</sequence>
<protein>
    <submittedName>
        <fullName evidence="1">12458_t:CDS:1</fullName>
    </submittedName>
</protein>
<reference evidence="1" key="1">
    <citation type="submission" date="2021-06" db="EMBL/GenBank/DDBJ databases">
        <authorList>
            <person name="Kallberg Y."/>
            <person name="Tangrot J."/>
            <person name="Rosling A."/>
        </authorList>
    </citation>
    <scope>NUCLEOTIDE SEQUENCE</scope>
    <source>
        <strain evidence="1">CL356</strain>
    </source>
</reference>
<dbReference type="EMBL" id="CAJVPT010038828">
    <property type="protein sequence ID" value="CAG8721222.1"/>
    <property type="molecule type" value="Genomic_DNA"/>
</dbReference>
<evidence type="ECO:0000313" key="1">
    <source>
        <dbReference type="EMBL" id="CAG8721222.1"/>
    </source>
</evidence>
<comment type="caution">
    <text evidence="1">The sequence shown here is derived from an EMBL/GenBank/DDBJ whole genome shotgun (WGS) entry which is preliminary data.</text>
</comment>
<organism evidence="1 2">
    <name type="scientific">Acaulospora colombiana</name>
    <dbReference type="NCBI Taxonomy" id="27376"/>
    <lineage>
        <taxon>Eukaryota</taxon>
        <taxon>Fungi</taxon>
        <taxon>Fungi incertae sedis</taxon>
        <taxon>Mucoromycota</taxon>
        <taxon>Glomeromycotina</taxon>
        <taxon>Glomeromycetes</taxon>
        <taxon>Diversisporales</taxon>
        <taxon>Acaulosporaceae</taxon>
        <taxon>Acaulospora</taxon>
    </lineage>
</organism>
<evidence type="ECO:0000313" key="2">
    <source>
        <dbReference type="Proteomes" id="UP000789525"/>
    </source>
</evidence>
<keyword evidence="2" id="KW-1185">Reference proteome</keyword>
<dbReference type="Proteomes" id="UP000789525">
    <property type="component" value="Unassembled WGS sequence"/>
</dbReference>
<name>A0ACA9PRK7_9GLOM</name>
<gene>
    <name evidence="1" type="ORF">ACOLOM_LOCUS11148</name>
</gene>
<feature type="non-terminal residue" evidence="1">
    <location>
        <position position="1"/>
    </location>
</feature>
<accession>A0ACA9PRK7</accession>